<accession>A0A7M5V2W8</accession>
<keyword evidence="2" id="KW-1185">Reference proteome</keyword>
<evidence type="ECO:0000313" key="2">
    <source>
        <dbReference type="Proteomes" id="UP000594262"/>
    </source>
</evidence>
<dbReference type="RefSeq" id="XP_066929727.1">
    <property type="nucleotide sequence ID" value="XM_067073626.1"/>
</dbReference>
<dbReference type="EnsemblMetazoa" id="CLYHEMT002543.1">
    <property type="protein sequence ID" value="CLYHEMP002543.1"/>
    <property type="gene ID" value="CLYHEMG002543"/>
</dbReference>
<organism evidence="1 2">
    <name type="scientific">Clytia hemisphaerica</name>
    <dbReference type="NCBI Taxonomy" id="252671"/>
    <lineage>
        <taxon>Eukaryota</taxon>
        <taxon>Metazoa</taxon>
        <taxon>Cnidaria</taxon>
        <taxon>Hydrozoa</taxon>
        <taxon>Hydroidolina</taxon>
        <taxon>Leptothecata</taxon>
        <taxon>Obeliida</taxon>
        <taxon>Clytiidae</taxon>
        <taxon>Clytia</taxon>
    </lineage>
</organism>
<dbReference type="EnsemblMetazoa" id="CLYHEMT002543.2">
    <property type="protein sequence ID" value="CLYHEMP002543.2"/>
    <property type="gene ID" value="CLYHEMG002543"/>
</dbReference>
<dbReference type="GeneID" id="136817288"/>
<reference evidence="1" key="1">
    <citation type="submission" date="2021-01" db="UniProtKB">
        <authorList>
            <consortium name="EnsemblMetazoa"/>
        </authorList>
    </citation>
    <scope>IDENTIFICATION</scope>
</reference>
<dbReference type="AlphaFoldDB" id="A0A7M5V2W8"/>
<evidence type="ECO:0000313" key="1">
    <source>
        <dbReference type="EnsemblMetazoa" id="CLYHEMP002543.2"/>
    </source>
</evidence>
<name>A0A7M5V2W8_9CNID</name>
<sequence>MENQLLKIGKNETVASYQEAFFVAVDRLSSSDCTKADHKKFVALCKKIKDVHFLCKITERLLRLTPYVALYYENEGFIEMLASLLETLLKLLTSKSYSKAKPVKIDSMSGVVITLFANVNDGLFNPDILTKLISNQYISQEPSTIEAILWGLLRKDYLVKKDLTSNKNFCTLFRQFGIATAKTKTAQFYRYYIAIIQFLVKNYNWELAKELLPSVLDISDNNEDFEYFFALFEGLESVKSEHLKILVQSGISFFAKAVSREKLYGIGYIDIFEYQSMLKYLKIVFKDDFYCNTAKQLTTLDEFKSKDYEKMCNTTKESILQRLIQDLKKDFYFKESYIDLVRVQIENLKTLQDKGCPKSYWEQPDAIFYDEHIEEFLESDKVTLVVSDEFENDLEYANSWINDYAGPHLHRGYSFSAIARLSTEGTVEVILQKEKHIYERKRDGYFRLMNELFELETFLQSPKIVRIGTKRKYNLRERKRK</sequence>
<dbReference type="Proteomes" id="UP000594262">
    <property type="component" value="Unplaced"/>
</dbReference>
<protein>
    <submittedName>
        <fullName evidence="1">Uncharacterized protein</fullName>
    </submittedName>
</protein>
<proteinExistence type="predicted"/>
<dbReference type="RefSeq" id="XP_066929728.1">
    <property type="nucleotide sequence ID" value="XM_067073627.1"/>
</dbReference>